<dbReference type="RefSeq" id="XP_073928071.1">
    <property type="nucleotide sequence ID" value="XM_074071970.1"/>
</dbReference>
<sequence length="375" mass="42084">MTVCSSLAPNTMFTVTKALEKALHQHFIYQKLEIAYAIHKPFPFFEALRDNSFITERMYSESLEACGNLVPISRVVYNILTKLEKTFDLSLLVTLFSQINLHEYPSLMAILRSFKSVGASYEEWNKPTSIMFKAPDDPAEGSSHQTHLPLPSPHSCLSIVSGPKASSQQIDEIPEEQSSHSDPAVPLLGIIREGGSTPVTDDSLMSKTNEEEESREMPISPSDTVQEIREASPIPCDPKEPPEVTSTPVNKKGKKRKRNIWSTPKKRHQKKRCPRGKPNNDTVDFLSPILPVTCGEAKGILYKEKMKQGFSEKCIQNEEGVWLTINEFTVEGKRASSKCWKRSVRCGGQTLRQLIEEGLLLCPPKINLKTKVTSR</sequence>
<accession>A0AC58MF95</accession>
<organism evidence="1 2">
    <name type="scientific">Castor canadensis</name>
    <name type="common">American beaver</name>
    <dbReference type="NCBI Taxonomy" id="51338"/>
    <lineage>
        <taxon>Eukaryota</taxon>
        <taxon>Metazoa</taxon>
        <taxon>Chordata</taxon>
        <taxon>Craniata</taxon>
        <taxon>Vertebrata</taxon>
        <taxon>Euteleostomi</taxon>
        <taxon>Mammalia</taxon>
        <taxon>Eutheria</taxon>
        <taxon>Euarchontoglires</taxon>
        <taxon>Glires</taxon>
        <taxon>Rodentia</taxon>
        <taxon>Castorimorpha</taxon>
        <taxon>Castoridae</taxon>
        <taxon>Castor</taxon>
    </lineage>
</organism>
<reference evidence="2" key="1">
    <citation type="submission" date="2025-08" db="UniProtKB">
        <authorList>
            <consortium name="RefSeq"/>
        </authorList>
    </citation>
    <scope>IDENTIFICATION</scope>
</reference>
<dbReference type="Proteomes" id="UP001732720">
    <property type="component" value="Chromosome 4"/>
</dbReference>
<evidence type="ECO:0000313" key="2">
    <source>
        <dbReference type="RefSeq" id="XP_073928071.1"/>
    </source>
</evidence>
<gene>
    <name evidence="2" type="primary">LOC109682200</name>
</gene>
<keyword evidence="1" id="KW-1185">Reference proteome</keyword>
<evidence type="ECO:0000313" key="1">
    <source>
        <dbReference type="Proteomes" id="UP001732720"/>
    </source>
</evidence>
<proteinExistence type="predicted"/>
<name>A0AC58MF95_CASCN</name>
<protein>
    <submittedName>
        <fullName evidence="2">Interferon-induced protein 75-like isoform X11</fullName>
    </submittedName>
</protein>